<sequence length="78" mass="8915">MNLGALTRVENFGRLATTLENLYPFLGGSEKQKAEFGAVKKYCFRIQDFYLILPYNCIFFTIKQDDLLAARSDASRIV</sequence>
<keyword evidence="2" id="KW-1185">Reference proteome</keyword>
<name>A0ABX2CTJ5_9CYAN</name>
<dbReference type="Proteomes" id="UP000702425">
    <property type="component" value="Unassembled WGS sequence"/>
</dbReference>
<dbReference type="EMBL" id="SRRZ01000018">
    <property type="protein sequence ID" value="NQE33664.1"/>
    <property type="molecule type" value="Genomic_DNA"/>
</dbReference>
<protein>
    <submittedName>
        <fullName evidence="1">Uncharacterized protein</fullName>
    </submittedName>
</protein>
<proteinExistence type="predicted"/>
<evidence type="ECO:0000313" key="2">
    <source>
        <dbReference type="Proteomes" id="UP000702425"/>
    </source>
</evidence>
<reference evidence="1 2" key="1">
    <citation type="journal article" date="2020" name="Sci. Rep.">
        <title>A novel cyanobacterial geosmin producer, revising GeoA distribution and dispersion patterns in Bacteria.</title>
        <authorList>
            <person name="Churro C."/>
            <person name="Semedo-Aguiar A.P."/>
            <person name="Silva A.D."/>
            <person name="Pereira-Leal J.B."/>
            <person name="Leite R.B."/>
        </authorList>
    </citation>
    <scope>NUCLEOTIDE SEQUENCE [LARGE SCALE GENOMIC DNA]</scope>
    <source>
        <strain evidence="1 2">IPMA8</strain>
    </source>
</reference>
<gene>
    <name evidence="1" type="ORF">E5S67_01384</name>
</gene>
<comment type="caution">
    <text evidence="1">The sequence shown here is derived from an EMBL/GenBank/DDBJ whole genome shotgun (WGS) entry which is preliminary data.</text>
</comment>
<accession>A0ABX2CTJ5</accession>
<evidence type="ECO:0000313" key="1">
    <source>
        <dbReference type="EMBL" id="NQE33664.1"/>
    </source>
</evidence>
<organism evidence="1 2">
    <name type="scientific">Microcoleus asticus IPMA8</name>
    <dbReference type="NCBI Taxonomy" id="2563858"/>
    <lineage>
        <taxon>Bacteria</taxon>
        <taxon>Bacillati</taxon>
        <taxon>Cyanobacteriota</taxon>
        <taxon>Cyanophyceae</taxon>
        <taxon>Oscillatoriophycideae</taxon>
        <taxon>Oscillatoriales</taxon>
        <taxon>Microcoleaceae</taxon>
        <taxon>Microcoleus</taxon>
        <taxon>Microcoleus asticus</taxon>
    </lineage>
</organism>